<proteinExistence type="predicted"/>
<keyword evidence="3" id="KW-1185">Reference proteome</keyword>
<reference evidence="2" key="1">
    <citation type="submission" date="2017-07" db="EMBL/GenBank/DDBJ databases">
        <title>Taro Niue Genome Assembly and Annotation.</title>
        <authorList>
            <person name="Atibalentja N."/>
            <person name="Keating K."/>
            <person name="Fields C.J."/>
        </authorList>
    </citation>
    <scope>NUCLEOTIDE SEQUENCE</scope>
    <source>
        <strain evidence="2">Niue_2</strain>
        <tissue evidence="2">Leaf</tissue>
    </source>
</reference>
<dbReference type="EMBL" id="NMUH01003429">
    <property type="protein sequence ID" value="MQM05530.1"/>
    <property type="molecule type" value="Genomic_DNA"/>
</dbReference>
<dbReference type="Proteomes" id="UP000652761">
    <property type="component" value="Unassembled WGS sequence"/>
</dbReference>
<feature type="compositionally biased region" description="Basic and acidic residues" evidence="1">
    <location>
        <begin position="1"/>
        <end position="11"/>
    </location>
</feature>
<organism evidence="2 3">
    <name type="scientific">Colocasia esculenta</name>
    <name type="common">Wild taro</name>
    <name type="synonym">Arum esculentum</name>
    <dbReference type="NCBI Taxonomy" id="4460"/>
    <lineage>
        <taxon>Eukaryota</taxon>
        <taxon>Viridiplantae</taxon>
        <taxon>Streptophyta</taxon>
        <taxon>Embryophyta</taxon>
        <taxon>Tracheophyta</taxon>
        <taxon>Spermatophyta</taxon>
        <taxon>Magnoliopsida</taxon>
        <taxon>Liliopsida</taxon>
        <taxon>Araceae</taxon>
        <taxon>Aroideae</taxon>
        <taxon>Colocasieae</taxon>
        <taxon>Colocasia</taxon>
    </lineage>
</organism>
<gene>
    <name evidence="2" type="ORF">Taro_038342</name>
</gene>
<accession>A0A843WSG2</accession>
<evidence type="ECO:0000313" key="2">
    <source>
        <dbReference type="EMBL" id="MQM05530.1"/>
    </source>
</evidence>
<protein>
    <submittedName>
        <fullName evidence="2">Uncharacterized protein</fullName>
    </submittedName>
</protein>
<name>A0A843WSG2_COLES</name>
<feature type="region of interest" description="Disordered" evidence="1">
    <location>
        <begin position="1"/>
        <end position="21"/>
    </location>
</feature>
<evidence type="ECO:0000313" key="3">
    <source>
        <dbReference type="Proteomes" id="UP000652761"/>
    </source>
</evidence>
<comment type="caution">
    <text evidence="2">The sequence shown here is derived from an EMBL/GenBank/DDBJ whole genome shotgun (WGS) entry which is preliminary data.</text>
</comment>
<dbReference type="AlphaFoldDB" id="A0A843WSG2"/>
<sequence>MNRQPGRDASTRRVHNASDPGVATSEIAAYRAVATSGETRDKCLLCLRPVKISLENSLKEIFPLLQSTIAPYMDSQSAPRMTS</sequence>
<evidence type="ECO:0000256" key="1">
    <source>
        <dbReference type="SAM" id="MobiDB-lite"/>
    </source>
</evidence>